<reference evidence="7 8" key="1">
    <citation type="submission" date="2009-01" db="EMBL/GenBank/DDBJ databases">
        <authorList>
            <person name="Fulton L."/>
            <person name="Clifton S."/>
            <person name="Fulton B."/>
            <person name="Xu J."/>
            <person name="Minx P."/>
            <person name="Pepin K.H."/>
            <person name="Johnson M."/>
            <person name="Bhonagiri V."/>
            <person name="Nash W.E."/>
            <person name="Mardis E.R."/>
            <person name="Wilson R.K."/>
        </authorList>
    </citation>
    <scope>NUCLEOTIDE SEQUENCE [LARGE SCALE GENOMIC DNA]</scope>
    <source>
        <strain evidence="8">DSM 10507 / JCM 14656 / S5a33</strain>
    </source>
</reference>
<accession>C0CL57</accession>
<evidence type="ECO:0000256" key="1">
    <source>
        <dbReference type="ARBA" id="ARBA00018672"/>
    </source>
</evidence>
<comment type="function">
    <text evidence="2">May play the central regulatory role in sporulation. It may be an element of the effector pathway responsible for the activation of sporulation genes in response to nutritional stress. Spo0A may act in concert with spo0H (a sigma factor) to control the expression of some genes that are critical to the sporulation process.</text>
</comment>
<dbReference type="PROSITE" id="PS50110">
    <property type="entry name" value="RESPONSE_REGULATORY"/>
    <property type="match status" value="1"/>
</dbReference>
<dbReference type="GO" id="GO:0000156">
    <property type="term" value="F:phosphorelay response regulator activity"/>
    <property type="evidence" value="ECO:0007669"/>
    <property type="project" value="InterPro"/>
</dbReference>
<proteinExistence type="predicted"/>
<evidence type="ECO:0000256" key="2">
    <source>
        <dbReference type="ARBA" id="ARBA00024867"/>
    </source>
</evidence>
<keyword evidence="3" id="KW-0597">Phosphoprotein</keyword>
<sequence>MGARRVLVCDGNEKALEELTGMMEAYLSTGDEIMTFQEPEEMLMEIKKGEELPTVIFLDMELGKTSGLEVAGKILERHHEIPIIFTGNILADISRIFAVNPVYFLKKPICSEQLWEALKKGWERAQELENKSIVLANRGILYRVKCGSIHYAESSKRVITLMGDREKWTVYMKMDELEKLLPENFLRCHKSYMVNMNQIASFAAEGIILESGRKIPVSRAKYQEARKRFWEYFNELSPKEQRNEEEEENTSEDNRING</sequence>
<feature type="modified residue" description="4-aspartylphosphate" evidence="3">
    <location>
        <position position="59"/>
    </location>
</feature>
<dbReference type="Gene3D" id="3.40.50.2300">
    <property type="match status" value="1"/>
</dbReference>
<evidence type="ECO:0000259" key="5">
    <source>
        <dbReference type="PROSITE" id="PS50110"/>
    </source>
</evidence>
<reference evidence="7 8" key="2">
    <citation type="submission" date="2009-02" db="EMBL/GenBank/DDBJ databases">
        <title>Draft genome sequence of Blautia hydrogenotrophica DSM 10507 (Ruminococcus hydrogenotrophicus DSM 10507).</title>
        <authorList>
            <person name="Sudarsanam P."/>
            <person name="Ley R."/>
            <person name="Guruge J."/>
            <person name="Turnbaugh P.J."/>
            <person name="Mahowald M."/>
            <person name="Liep D."/>
            <person name="Gordon J."/>
        </authorList>
    </citation>
    <scope>NUCLEOTIDE SEQUENCE [LARGE SCALE GENOMIC DNA]</scope>
    <source>
        <strain evidence="8">DSM 10507 / JCM 14656 / S5a33</strain>
    </source>
</reference>
<dbReference type="GO" id="GO:0003677">
    <property type="term" value="F:DNA binding"/>
    <property type="evidence" value="ECO:0007669"/>
    <property type="project" value="InterPro"/>
</dbReference>
<dbReference type="AlphaFoldDB" id="C0CL57"/>
<organism evidence="7 8">
    <name type="scientific">Blautia hydrogenotrophica (strain DSM 10507 / JCM 14656 / S5a33)</name>
    <name type="common">Ruminococcus hydrogenotrophicus</name>
    <dbReference type="NCBI Taxonomy" id="476272"/>
    <lineage>
        <taxon>Bacteria</taxon>
        <taxon>Bacillati</taxon>
        <taxon>Bacillota</taxon>
        <taxon>Clostridia</taxon>
        <taxon>Lachnospirales</taxon>
        <taxon>Lachnospiraceae</taxon>
        <taxon>Blautia</taxon>
    </lineage>
</organism>
<gene>
    <name evidence="7" type="ORF">RUMHYD_01578</name>
</gene>
<feature type="domain" description="Response regulatory" evidence="5">
    <location>
        <begin position="5"/>
        <end position="122"/>
    </location>
</feature>
<keyword evidence="8" id="KW-1185">Reference proteome</keyword>
<dbReference type="InterPro" id="IPR011006">
    <property type="entry name" value="CheY-like_superfamily"/>
</dbReference>
<dbReference type="HOGENOM" id="CLU_000445_14_2_9"/>
<dbReference type="InterPro" id="IPR007492">
    <property type="entry name" value="LytTR_DNA-bd_dom"/>
</dbReference>
<dbReference type="CDD" id="cd00156">
    <property type="entry name" value="REC"/>
    <property type="match status" value="1"/>
</dbReference>
<dbReference type="eggNOG" id="COG3279">
    <property type="taxonomic scope" value="Bacteria"/>
</dbReference>
<dbReference type="InterPro" id="IPR001789">
    <property type="entry name" value="Sig_transdc_resp-reg_receiver"/>
</dbReference>
<dbReference type="SUPFAM" id="SSF52172">
    <property type="entry name" value="CheY-like"/>
    <property type="match status" value="1"/>
</dbReference>
<dbReference type="InterPro" id="IPR046947">
    <property type="entry name" value="LytR-like"/>
</dbReference>
<name>C0CL57_BLAHS</name>
<dbReference type="Gene3D" id="2.40.50.1020">
    <property type="entry name" value="LytTr DNA-binding domain"/>
    <property type="match status" value="1"/>
</dbReference>
<dbReference type="Proteomes" id="UP000003100">
    <property type="component" value="Unassembled WGS sequence"/>
</dbReference>
<comment type="caution">
    <text evidence="7">The sequence shown here is derived from an EMBL/GenBank/DDBJ whole genome shotgun (WGS) entry which is preliminary data.</text>
</comment>
<dbReference type="GeneID" id="86820226"/>
<dbReference type="SMART" id="SM00850">
    <property type="entry name" value="LytTR"/>
    <property type="match status" value="1"/>
</dbReference>
<evidence type="ECO:0000256" key="3">
    <source>
        <dbReference type="PROSITE-ProRule" id="PRU00169"/>
    </source>
</evidence>
<dbReference type="SMART" id="SM00448">
    <property type="entry name" value="REC"/>
    <property type="match status" value="1"/>
</dbReference>
<feature type="region of interest" description="Disordered" evidence="4">
    <location>
        <begin position="238"/>
        <end position="258"/>
    </location>
</feature>
<dbReference type="RefSeq" id="WP_005947831.1">
    <property type="nucleotide sequence ID" value="NZ_CP136423.1"/>
</dbReference>
<dbReference type="PROSITE" id="PS50930">
    <property type="entry name" value="HTH_LYTTR"/>
    <property type="match status" value="1"/>
</dbReference>
<protein>
    <recommendedName>
        <fullName evidence="1">Stage 0 sporulation protein A homolog</fullName>
    </recommendedName>
</protein>
<evidence type="ECO:0000259" key="6">
    <source>
        <dbReference type="PROSITE" id="PS50930"/>
    </source>
</evidence>
<evidence type="ECO:0000313" key="8">
    <source>
        <dbReference type="Proteomes" id="UP000003100"/>
    </source>
</evidence>
<feature type="domain" description="HTH LytTR-type" evidence="6">
    <location>
        <begin position="133"/>
        <end position="231"/>
    </location>
</feature>
<dbReference type="PATRIC" id="fig|476272.21.peg.2927"/>
<evidence type="ECO:0000313" key="7">
    <source>
        <dbReference type="EMBL" id="EEG49545.1"/>
    </source>
</evidence>
<dbReference type="EMBL" id="ACBZ01000076">
    <property type="protein sequence ID" value="EEG49545.1"/>
    <property type="molecule type" value="Genomic_DNA"/>
</dbReference>
<dbReference type="PANTHER" id="PTHR37299:SF1">
    <property type="entry name" value="STAGE 0 SPORULATION PROTEIN A HOMOLOG"/>
    <property type="match status" value="1"/>
</dbReference>
<dbReference type="Pfam" id="PF04397">
    <property type="entry name" value="LytTR"/>
    <property type="match status" value="1"/>
</dbReference>
<dbReference type="Pfam" id="PF00072">
    <property type="entry name" value="Response_reg"/>
    <property type="match status" value="1"/>
</dbReference>
<dbReference type="PANTHER" id="PTHR37299">
    <property type="entry name" value="TRANSCRIPTIONAL REGULATOR-RELATED"/>
    <property type="match status" value="1"/>
</dbReference>
<evidence type="ECO:0000256" key="4">
    <source>
        <dbReference type="SAM" id="MobiDB-lite"/>
    </source>
</evidence>